<gene>
    <name evidence="7" type="ORF">PGLA2088_LOCUS25595</name>
</gene>
<keyword evidence="2" id="KW-0677">Repeat</keyword>
<dbReference type="InterPro" id="IPR001270">
    <property type="entry name" value="ClpA/B"/>
</dbReference>
<dbReference type="InterPro" id="IPR050130">
    <property type="entry name" value="ClpA_ClpB"/>
</dbReference>
<dbReference type="PRINTS" id="PR00300">
    <property type="entry name" value="CLPPROTEASEA"/>
</dbReference>
<proteinExistence type="predicted"/>
<name>A0A813K015_POLGL</name>
<dbReference type="PANTHER" id="PTHR11638">
    <property type="entry name" value="ATP-DEPENDENT CLP PROTEASE"/>
    <property type="match status" value="1"/>
</dbReference>
<dbReference type="SUPFAM" id="SSF52540">
    <property type="entry name" value="P-loop containing nucleoside triphosphate hydrolases"/>
    <property type="match status" value="1"/>
</dbReference>
<dbReference type="Pfam" id="PF10431">
    <property type="entry name" value="ClpB_D2-small"/>
    <property type="match status" value="1"/>
</dbReference>
<keyword evidence="5" id="KW-0143">Chaperone</keyword>
<sequence>MIRLDMSEFMERHTVSKLIGSPPGYVGYDEESQLTDGIRRRPYSLVLFDEVEKAHPDVFNLCLQILEDGHLTDSKGRKVSFKNALIIMTSNVGSKATTKTCSSSSCRRKKVHRSFEMRTGRSSRKAYPELVGLGSAPSFLAIFMWSAGTFASVRSASLSDCFLRFSGIEEDKEASSYARLKTQVQDELKNFFRPEFLNRLDEVKSMSFPDPDSQIIVFKSLNKAEVTLIAELEFSALRGPETTRISSEDVERRGRDKTDRFKTKVVDEGFNPIYGARPLRRAITRLLEDQLAESFLNTPVTEGEYAMADLDKDGEVVILRGQLPQEVPEGAAEVEVKISEPSLA</sequence>
<evidence type="ECO:0000259" key="6">
    <source>
        <dbReference type="SMART" id="SM01086"/>
    </source>
</evidence>
<keyword evidence="1" id="KW-0150">Chloroplast</keyword>
<dbReference type="Proteomes" id="UP000626109">
    <property type="component" value="Unassembled WGS sequence"/>
</dbReference>
<evidence type="ECO:0000256" key="5">
    <source>
        <dbReference type="ARBA" id="ARBA00023186"/>
    </source>
</evidence>
<evidence type="ECO:0000313" key="7">
    <source>
        <dbReference type="EMBL" id="CAE8687759.1"/>
    </source>
</evidence>
<dbReference type="InterPro" id="IPR028299">
    <property type="entry name" value="ClpA/B_CS2"/>
</dbReference>
<dbReference type="InterPro" id="IPR003959">
    <property type="entry name" value="ATPase_AAA_core"/>
</dbReference>
<dbReference type="InterPro" id="IPR027417">
    <property type="entry name" value="P-loop_NTPase"/>
</dbReference>
<dbReference type="PANTHER" id="PTHR11638:SF155">
    <property type="entry name" value="CHAPERONE PROTEIN CLPC1, CHLOROPLASTIC-LIKE"/>
    <property type="match status" value="1"/>
</dbReference>
<dbReference type="GO" id="GO:0016887">
    <property type="term" value="F:ATP hydrolysis activity"/>
    <property type="evidence" value="ECO:0007669"/>
    <property type="project" value="InterPro"/>
</dbReference>
<dbReference type="GO" id="GO:0005737">
    <property type="term" value="C:cytoplasm"/>
    <property type="evidence" value="ECO:0007669"/>
    <property type="project" value="TreeGrafter"/>
</dbReference>
<evidence type="ECO:0000256" key="2">
    <source>
        <dbReference type="ARBA" id="ARBA00022737"/>
    </source>
</evidence>
<comment type="caution">
    <text evidence="7">The sequence shown here is derived from an EMBL/GenBank/DDBJ whole genome shotgun (WGS) entry which is preliminary data.</text>
</comment>
<accession>A0A813K015</accession>
<evidence type="ECO:0000313" key="8">
    <source>
        <dbReference type="Proteomes" id="UP000626109"/>
    </source>
</evidence>
<dbReference type="AlphaFoldDB" id="A0A813K015"/>
<evidence type="ECO:0000256" key="4">
    <source>
        <dbReference type="ARBA" id="ARBA00022840"/>
    </source>
</evidence>
<dbReference type="EMBL" id="CAJNNW010026794">
    <property type="protein sequence ID" value="CAE8687759.1"/>
    <property type="molecule type" value="Genomic_DNA"/>
</dbReference>
<protein>
    <recommendedName>
        <fullName evidence="6">Clp ATPase C-terminal domain-containing protein</fullName>
    </recommendedName>
</protein>
<reference evidence="7" key="1">
    <citation type="submission" date="2021-02" db="EMBL/GenBank/DDBJ databases">
        <authorList>
            <person name="Dougan E. K."/>
            <person name="Rhodes N."/>
            <person name="Thang M."/>
            <person name="Chan C."/>
        </authorList>
    </citation>
    <scope>NUCLEOTIDE SEQUENCE</scope>
</reference>
<organism evidence="7 8">
    <name type="scientific">Polarella glacialis</name>
    <name type="common">Dinoflagellate</name>
    <dbReference type="NCBI Taxonomy" id="89957"/>
    <lineage>
        <taxon>Eukaryota</taxon>
        <taxon>Sar</taxon>
        <taxon>Alveolata</taxon>
        <taxon>Dinophyceae</taxon>
        <taxon>Suessiales</taxon>
        <taxon>Suessiaceae</taxon>
        <taxon>Polarella</taxon>
    </lineage>
</organism>
<dbReference type="SMART" id="SM01086">
    <property type="entry name" value="ClpB_D2-small"/>
    <property type="match status" value="1"/>
</dbReference>
<dbReference type="GO" id="GO:0005524">
    <property type="term" value="F:ATP binding"/>
    <property type="evidence" value="ECO:0007669"/>
    <property type="project" value="UniProtKB-KW"/>
</dbReference>
<evidence type="ECO:0000256" key="1">
    <source>
        <dbReference type="ARBA" id="ARBA00022528"/>
    </source>
</evidence>
<dbReference type="CDD" id="cd19499">
    <property type="entry name" value="RecA-like_ClpB_Hsp104-like"/>
    <property type="match status" value="1"/>
</dbReference>
<dbReference type="InterPro" id="IPR019489">
    <property type="entry name" value="Clp_ATPase_C"/>
</dbReference>
<dbReference type="Pfam" id="PF07724">
    <property type="entry name" value="AAA_2"/>
    <property type="match status" value="1"/>
</dbReference>
<dbReference type="GO" id="GO:0034605">
    <property type="term" value="P:cellular response to heat"/>
    <property type="evidence" value="ECO:0007669"/>
    <property type="project" value="TreeGrafter"/>
</dbReference>
<evidence type="ECO:0000256" key="3">
    <source>
        <dbReference type="ARBA" id="ARBA00022741"/>
    </source>
</evidence>
<keyword evidence="3" id="KW-0547">Nucleotide-binding</keyword>
<feature type="domain" description="Clp ATPase C-terminal" evidence="6">
    <location>
        <begin position="221"/>
        <end position="318"/>
    </location>
</feature>
<keyword evidence="4" id="KW-0067">ATP-binding</keyword>
<dbReference type="PROSITE" id="PS00871">
    <property type="entry name" value="CLPAB_2"/>
    <property type="match status" value="1"/>
</dbReference>
<dbReference type="Gene3D" id="3.40.50.300">
    <property type="entry name" value="P-loop containing nucleotide triphosphate hydrolases"/>
    <property type="match status" value="1"/>
</dbReference>
<keyword evidence="1" id="KW-0934">Plastid</keyword>
<dbReference type="Gene3D" id="1.10.8.60">
    <property type="match status" value="1"/>
</dbReference>